<protein>
    <submittedName>
        <fullName evidence="1">Uncharacterized protein</fullName>
    </submittedName>
</protein>
<evidence type="ECO:0000313" key="1">
    <source>
        <dbReference type="EMBL" id="PSW25264.1"/>
    </source>
</evidence>
<dbReference type="OrthoDB" id="5819165at2"/>
<sequence length="69" mass="7795">MTVTFNIFQGNISWSALVHQLNSDILLRHILMKGNVNTIDLNLSYCEETGQGEITNKNNQLVGSFSTYF</sequence>
<dbReference type="EMBL" id="PYLZ01000003">
    <property type="protein sequence ID" value="PSW25264.1"/>
    <property type="molecule type" value="Genomic_DNA"/>
</dbReference>
<dbReference type="AlphaFoldDB" id="A0A0J8VGS3"/>
<organism evidence="1 2">
    <name type="scientific">Photobacterium swingsii</name>
    <dbReference type="NCBI Taxonomy" id="680026"/>
    <lineage>
        <taxon>Bacteria</taxon>
        <taxon>Pseudomonadati</taxon>
        <taxon>Pseudomonadota</taxon>
        <taxon>Gammaproteobacteria</taxon>
        <taxon>Vibrionales</taxon>
        <taxon>Vibrionaceae</taxon>
        <taxon>Photobacterium</taxon>
    </lineage>
</organism>
<dbReference type="Proteomes" id="UP000240481">
    <property type="component" value="Unassembled WGS sequence"/>
</dbReference>
<evidence type="ECO:0000313" key="2">
    <source>
        <dbReference type="Proteomes" id="UP000240481"/>
    </source>
</evidence>
<name>A0A0J8VGS3_9GAMM</name>
<comment type="caution">
    <text evidence="1">The sequence shown here is derived from an EMBL/GenBank/DDBJ whole genome shotgun (WGS) entry which is preliminary data.</text>
</comment>
<gene>
    <name evidence="1" type="ORF">C9I94_06285</name>
</gene>
<dbReference type="RefSeq" id="WP_048897329.1">
    <property type="nucleotide sequence ID" value="NZ_AP024853.1"/>
</dbReference>
<proteinExistence type="predicted"/>
<accession>A0A0J8VGS3</accession>
<reference evidence="1 2" key="1">
    <citation type="submission" date="2018-01" db="EMBL/GenBank/DDBJ databases">
        <title>Whole genome sequencing of Histamine producing bacteria.</title>
        <authorList>
            <person name="Butler K."/>
        </authorList>
    </citation>
    <scope>NUCLEOTIDE SEQUENCE [LARGE SCALE GENOMIC DNA]</scope>
    <source>
        <strain evidence="1 2">DSM 24669</strain>
    </source>
</reference>
<keyword evidence="2" id="KW-1185">Reference proteome</keyword>